<comment type="function">
    <text evidence="8">Component of the post-replicative DNA mismatch repair system (MMR). Heterodimerizes with MSH2 to form MutS beta, which binds to DNA mismatches thereby initiating DNA repair. MSH3 provides substrate-binding and substrate specificity to the complex. When bound, the MutS beta heterodimer bends the DNA helix and shields approximately 20 base pairs. Acts mainly to repair insertion-deletion loops (IDLs) from 2 to 13 nucleotides in size, but can also repair base-base and single insertion-deletion mismatches that occur during replication. After mismatch binding, forms a ternary complex with the MutL alpha heterodimer, which is thought to be responsible for directing the downstream MMR events, including strand discrimination, excision, and resynthesis. ATP binding and hydrolysis play a pivotal role in mismatch repair functions.</text>
</comment>
<dbReference type="GO" id="GO:0006298">
    <property type="term" value="P:mismatch repair"/>
    <property type="evidence" value="ECO:0007669"/>
    <property type="project" value="InterPro"/>
</dbReference>
<protein>
    <recommendedName>
        <fullName evidence="2 11">DNA mismatch repair protein MSH3</fullName>
    </recommendedName>
    <alternativeName>
        <fullName evidence="2 11">DNA mismatch repair protein MSH3</fullName>
    </alternativeName>
    <alternativeName>
        <fullName evidence="10">MutS protein homolog 3</fullName>
    </alternativeName>
</protein>
<dbReference type="PANTHER" id="PTHR11361">
    <property type="entry name" value="DNA MISMATCH REPAIR PROTEIN MUTS FAMILY MEMBER"/>
    <property type="match status" value="1"/>
</dbReference>
<dbReference type="AlphaFoldDB" id="A0A3G2S1E1"/>
<dbReference type="InterPro" id="IPR007695">
    <property type="entry name" value="DNA_mismatch_repair_MutS-lik_N"/>
</dbReference>
<evidence type="ECO:0000256" key="7">
    <source>
        <dbReference type="ARBA" id="ARBA00023204"/>
    </source>
</evidence>
<dbReference type="Pfam" id="PF00488">
    <property type="entry name" value="MutS_V"/>
    <property type="match status" value="1"/>
</dbReference>
<dbReference type="GO" id="GO:0140664">
    <property type="term" value="F:ATP-dependent DNA damage sensor activity"/>
    <property type="evidence" value="ECO:0007669"/>
    <property type="project" value="InterPro"/>
</dbReference>
<keyword evidence="6" id="KW-0238">DNA-binding</keyword>
<evidence type="ECO:0000256" key="3">
    <source>
        <dbReference type="ARBA" id="ARBA00022741"/>
    </source>
</evidence>
<dbReference type="InterPro" id="IPR036187">
    <property type="entry name" value="DNA_mismatch_repair_MutS_sf"/>
</dbReference>
<dbReference type="GO" id="GO:0005634">
    <property type="term" value="C:nucleus"/>
    <property type="evidence" value="ECO:0007669"/>
    <property type="project" value="TreeGrafter"/>
</dbReference>
<dbReference type="InterPro" id="IPR016151">
    <property type="entry name" value="DNA_mismatch_repair_MutS_N"/>
</dbReference>
<dbReference type="SUPFAM" id="SSF55271">
    <property type="entry name" value="DNA repair protein MutS, domain I"/>
    <property type="match status" value="1"/>
</dbReference>
<dbReference type="NCBIfam" id="NF003810">
    <property type="entry name" value="PRK05399.1"/>
    <property type="match status" value="1"/>
</dbReference>
<dbReference type="Gene3D" id="3.40.50.300">
    <property type="entry name" value="P-loop containing nucleotide triphosphate hydrolases"/>
    <property type="match status" value="1"/>
</dbReference>
<dbReference type="InterPro" id="IPR036678">
    <property type="entry name" value="MutS_con_dom_sf"/>
</dbReference>
<dbReference type="InterPro" id="IPR027417">
    <property type="entry name" value="P-loop_NTPase"/>
</dbReference>
<evidence type="ECO:0000256" key="6">
    <source>
        <dbReference type="ARBA" id="ARBA00023125"/>
    </source>
</evidence>
<dbReference type="STRING" id="425264.A0A3G2S1E1"/>
<dbReference type="OrthoDB" id="121051at2759"/>
<dbReference type="FunFam" id="3.40.1170.10:FF:000004">
    <property type="entry name" value="DNA mismatch repair protein"/>
    <property type="match status" value="1"/>
</dbReference>
<dbReference type="Gene3D" id="3.40.1170.10">
    <property type="entry name" value="DNA repair protein MutS, domain I"/>
    <property type="match status" value="1"/>
</dbReference>
<dbReference type="InterPro" id="IPR007696">
    <property type="entry name" value="DNA_mismatch_repair_MutS_core"/>
</dbReference>
<dbReference type="SMART" id="SM00533">
    <property type="entry name" value="MUTSd"/>
    <property type="match status" value="1"/>
</dbReference>
<dbReference type="InterPro" id="IPR017261">
    <property type="entry name" value="DNA_mismatch_repair_MutS/MSH"/>
</dbReference>
<dbReference type="GO" id="GO:0005524">
    <property type="term" value="F:ATP binding"/>
    <property type="evidence" value="ECO:0007669"/>
    <property type="project" value="UniProtKB-KW"/>
</dbReference>
<organism evidence="13 14">
    <name type="scientific">Malassezia restricta (strain ATCC 96810 / NBRC 103918 / CBS 7877)</name>
    <name type="common">Seborrheic dermatitis infection agent</name>
    <dbReference type="NCBI Taxonomy" id="425264"/>
    <lineage>
        <taxon>Eukaryota</taxon>
        <taxon>Fungi</taxon>
        <taxon>Dikarya</taxon>
        <taxon>Basidiomycota</taxon>
        <taxon>Ustilaginomycotina</taxon>
        <taxon>Malasseziomycetes</taxon>
        <taxon>Malasseziales</taxon>
        <taxon>Malasseziaceae</taxon>
        <taxon>Malassezia</taxon>
    </lineage>
</organism>
<evidence type="ECO:0000256" key="11">
    <source>
        <dbReference type="ARBA" id="ARBA00073774"/>
    </source>
</evidence>
<keyword evidence="14" id="KW-1185">Reference proteome</keyword>
<keyword evidence="4" id="KW-0227">DNA damage</keyword>
<evidence type="ECO:0000313" key="14">
    <source>
        <dbReference type="Proteomes" id="UP000269793"/>
    </source>
</evidence>
<dbReference type="SUPFAM" id="SSF48334">
    <property type="entry name" value="DNA repair protein MutS, domain III"/>
    <property type="match status" value="1"/>
</dbReference>
<proteinExistence type="inferred from homology"/>
<evidence type="ECO:0000256" key="10">
    <source>
        <dbReference type="ARBA" id="ARBA00029792"/>
    </source>
</evidence>
<dbReference type="Pfam" id="PF05190">
    <property type="entry name" value="MutS_IV"/>
    <property type="match status" value="1"/>
</dbReference>
<accession>A0A3G2S1E1</accession>
<evidence type="ECO:0000256" key="8">
    <source>
        <dbReference type="ARBA" id="ARBA00025373"/>
    </source>
</evidence>
<dbReference type="PIRSF" id="PIRSF037677">
    <property type="entry name" value="DNA_mis_repair_Msh6"/>
    <property type="match status" value="1"/>
</dbReference>
<name>A0A3G2S1E1_MALR7</name>
<comment type="subunit">
    <text evidence="9">Heterodimer consisting of MSH2-MSH3 (MutS beta). Forms a ternary complex with MutL alpha (MLH1-PMS1).</text>
</comment>
<dbReference type="Pfam" id="PF05192">
    <property type="entry name" value="MutS_III"/>
    <property type="match status" value="1"/>
</dbReference>
<keyword evidence="5" id="KW-0067">ATP-binding</keyword>
<evidence type="ECO:0000256" key="1">
    <source>
        <dbReference type="ARBA" id="ARBA00007094"/>
    </source>
</evidence>
<dbReference type="FunFam" id="1.10.1420.10:FF:000004">
    <property type="entry name" value="DNA mismatch repair protein Msh3"/>
    <property type="match status" value="1"/>
</dbReference>
<keyword evidence="3" id="KW-0547">Nucleotide-binding</keyword>
<dbReference type="Proteomes" id="UP000269793">
    <property type="component" value="Chromosome II"/>
</dbReference>
<dbReference type="PANTHER" id="PTHR11361:SF150">
    <property type="entry name" value="DNA MISMATCH REPAIR PROTEIN MSH6"/>
    <property type="match status" value="1"/>
</dbReference>
<keyword evidence="7" id="KW-0234">DNA repair</keyword>
<dbReference type="Gene3D" id="3.30.420.110">
    <property type="entry name" value="MutS, connector domain"/>
    <property type="match status" value="1"/>
</dbReference>
<gene>
    <name evidence="13" type="primary">MSH3</name>
    <name evidence="13" type="ORF">DNF11_0923</name>
</gene>
<dbReference type="InterPro" id="IPR007861">
    <property type="entry name" value="DNA_mismatch_repair_MutS_clamp"/>
</dbReference>
<evidence type="ECO:0000313" key="13">
    <source>
        <dbReference type="EMBL" id="AYO41873.1"/>
    </source>
</evidence>
<sequence length="881" mass="98841">MSGPPRRVVPRKRASDDANIKAPINQIRKNDQYTPLERQVLQLKAENPGMLLLVEVGYKMKFFEQDARIASQVLNIACYTEKNLVTAMVPVTRVYFHIKRLIAQGYKVGISRQTETRALKAASGAMHKPFDRKVTAVYTSSTWIDDTSGPDQSSEQIICAITEPRPGSLALVAVDMPTSTITYDNWEDGLTRDALRTRLAHLAPRELVFSPASINEVTRHHIQLYQMETAFLVRLESCDKVCPLDALLQGDTLAWTLSELSYSVQDALAVLCTHLKTYNMTSAFQHVDNYASFTSRSCMLLSSATMEHLELLQNATDHQVHGSLLWLLDECITPMGRRLLREWIRHPLIDAKTIQARADAISLLREFKSRVLHRAIALLTNLPDLMRGLTRIMHLLVEPSELATILLALHRVTLEFDASDSTGNSLLDSTIWDLSAARAEVRSAVEALSIPHARRCEKDKLYTDPSRYPTIQEWHSVLDQDEKAFEEHLLEVRRILKRPSLIYARVSDIDHLIEVRTGDVSHVPSEWIRISGTKKSVRFHTPEIVRLQKRRDQHREMLASAAKDAFRDFVSKLTLAYVPLRRVVQALATLDALASLARVASRPGFVRPHVQQHGHMLRLVQFRHPVTEACTGSYVPNDISLGGDHDPRGMIFTGSNMGGKSSTMRAVALVVLLAQLGSYVPCKEAYISCRDSICTRMGARDDILCGKSTFMVEACETAHIWRSSTSRSLVLLDEFGRGTSTFDGTALAYAILSAFAERGALMPLLLFTTHYVSLTRLAYIYPQLLVNVHMRVEAECLDGEEKIVFLHRLVNGAASKSFGIHIAAMAGIPKFITQRAHEKSLALEDTHKSAERTATYADIVKAIYRQDTSKFLEAVQSFPII</sequence>
<comment type="similarity">
    <text evidence="1">Belongs to the DNA mismatch repair MutS family. MSH3 subfamily.</text>
</comment>
<reference evidence="13 14" key="1">
    <citation type="submission" date="2018-10" db="EMBL/GenBank/DDBJ databases">
        <title>Complete genome sequence of Malassezia restricta CBS 7877.</title>
        <authorList>
            <person name="Morand S.C."/>
            <person name="Bertignac M."/>
            <person name="Iltis A."/>
            <person name="Kolder I."/>
            <person name="Pirovano W."/>
            <person name="Jourdain R."/>
            <person name="Clavaud C."/>
        </authorList>
    </citation>
    <scope>NUCLEOTIDE SEQUENCE [LARGE SCALE GENOMIC DNA]</scope>
    <source>
        <strain evidence="13 14">CBS 7877</strain>
    </source>
</reference>
<feature type="domain" description="DNA mismatch repair proteins mutS family" evidence="12">
    <location>
        <begin position="728"/>
        <end position="744"/>
    </location>
</feature>
<dbReference type="PROSITE" id="PS00486">
    <property type="entry name" value="DNA_MISMATCH_REPAIR_2"/>
    <property type="match status" value="1"/>
</dbReference>
<dbReference type="GO" id="GO:0030983">
    <property type="term" value="F:mismatched DNA binding"/>
    <property type="evidence" value="ECO:0007669"/>
    <property type="project" value="InterPro"/>
</dbReference>
<dbReference type="EMBL" id="CP033149">
    <property type="protein sequence ID" value="AYO41873.1"/>
    <property type="molecule type" value="Genomic_DNA"/>
</dbReference>
<dbReference type="InterPro" id="IPR000432">
    <property type="entry name" value="DNA_mismatch_repair_MutS_C"/>
</dbReference>
<dbReference type="SUPFAM" id="SSF53150">
    <property type="entry name" value="DNA repair protein MutS, domain II"/>
    <property type="match status" value="1"/>
</dbReference>
<evidence type="ECO:0000256" key="5">
    <source>
        <dbReference type="ARBA" id="ARBA00022840"/>
    </source>
</evidence>
<dbReference type="Gene3D" id="1.10.1420.10">
    <property type="match status" value="2"/>
</dbReference>
<evidence type="ECO:0000256" key="9">
    <source>
        <dbReference type="ARBA" id="ARBA00025902"/>
    </source>
</evidence>
<dbReference type="InterPro" id="IPR045076">
    <property type="entry name" value="MutS"/>
</dbReference>
<evidence type="ECO:0000256" key="2">
    <source>
        <dbReference type="ARBA" id="ARBA00022151"/>
    </source>
</evidence>
<dbReference type="VEuPathDB" id="FungiDB:DNF11_0923"/>
<evidence type="ECO:0000259" key="12">
    <source>
        <dbReference type="PROSITE" id="PS00486"/>
    </source>
</evidence>
<evidence type="ECO:0000256" key="4">
    <source>
        <dbReference type="ARBA" id="ARBA00022763"/>
    </source>
</evidence>
<dbReference type="SMART" id="SM00534">
    <property type="entry name" value="MUTSac"/>
    <property type="match status" value="1"/>
</dbReference>
<dbReference type="Pfam" id="PF01624">
    <property type="entry name" value="MutS_I"/>
    <property type="match status" value="1"/>
</dbReference>
<dbReference type="SUPFAM" id="SSF52540">
    <property type="entry name" value="P-loop containing nucleoside triphosphate hydrolases"/>
    <property type="match status" value="1"/>
</dbReference>